<keyword evidence="5" id="KW-0862">Zinc</keyword>
<dbReference type="EMBL" id="DTMF01000175">
    <property type="protein sequence ID" value="HGF34109.1"/>
    <property type="molecule type" value="Genomic_DNA"/>
</dbReference>
<keyword evidence="4" id="KW-0378">Hydrolase</keyword>
<dbReference type="GO" id="GO:0005737">
    <property type="term" value="C:cytoplasm"/>
    <property type="evidence" value="ECO:0007669"/>
    <property type="project" value="TreeGrafter"/>
</dbReference>
<evidence type="ECO:0000256" key="1">
    <source>
        <dbReference type="ARBA" id="ARBA00001947"/>
    </source>
</evidence>
<dbReference type="GO" id="GO:0004132">
    <property type="term" value="F:dCMP deaminase activity"/>
    <property type="evidence" value="ECO:0007669"/>
    <property type="project" value="TreeGrafter"/>
</dbReference>
<comment type="cofactor">
    <cofactor evidence="1">
        <name>Zn(2+)</name>
        <dbReference type="ChEBI" id="CHEBI:29105"/>
    </cofactor>
</comment>
<dbReference type="GO" id="GO:0008270">
    <property type="term" value="F:zinc ion binding"/>
    <property type="evidence" value="ECO:0007669"/>
    <property type="project" value="InterPro"/>
</dbReference>
<organism evidence="7">
    <name type="scientific">Desulfobacca acetoxidans</name>
    <dbReference type="NCBI Taxonomy" id="60893"/>
    <lineage>
        <taxon>Bacteria</taxon>
        <taxon>Pseudomonadati</taxon>
        <taxon>Thermodesulfobacteriota</taxon>
        <taxon>Desulfobaccia</taxon>
        <taxon>Desulfobaccales</taxon>
        <taxon>Desulfobaccaceae</taxon>
        <taxon>Desulfobacca</taxon>
    </lineage>
</organism>
<accession>A0A7C3Z125</accession>
<reference evidence="7" key="1">
    <citation type="journal article" date="2020" name="mSystems">
        <title>Genome- and Community-Level Interaction Insights into Carbon Utilization and Element Cycling Functions of Hydrothermarchaeota in Hydrothermal Sediment.</title>
        <authorList>
            <person name="Zhou Z."/>
            <person name="Liu Y."/>
            <person name="Xu W."/>
            <person name="Pan J."/>
            <person name="Luo Z.H."/>
            <person name="Li M."/>
        </authorList>
    </citation>
    <scope>NUCLEOTIDE SEQUENCE [LARGE SCALE GENOMIC DNA]</scope>
    <source>
        <strain evidence="7">SpSt-897</strain>
    </source>
</reference>
<dbReference type="SUPFAM" id="SSF53927">
    <property type="entry name" value="Cytidine deaminase-like"/>
    <property type="match status" value="1"/>
</dbReference>
<dbReference type="PROSITE" id="PS00903">
    <property type="entry name" value="CYT_DCMP_DEAMINASES_1"/>
    <property type="match status" value="1"/>
</dbReference>
<keyword evidence="3" id="KW-0479">Metal-binding</keyword>
<dbReference type="PANTHER" id="PTHR11086:SF18">
    <property type="entry name" value="DEOXYCYTIDYLATE DEAMINASE"/>
    <property type="match status" value="1"/>
</dbReference>
<dbReference type="PANTHER" id="PTHR11086">
    <property type="entry name" value="DEOXYCYTIDYLATE DEAMINASE-RELATED"/>
    <property type="match status" value="1"/>
</dbReference>
<name>A0A7C3Z125_9BACT</name>
<dbReference type="Gene3D" id="3.40.140.10">
    <property type="entry name" value="Cytidine Deaminase, domain 2"/>
    <property type="match status" value="1"/>
</dbReference>
<evidence type="ECO:0000256" key="5">
    <source>
        <dbReference type="ARBA" id="ARBA00022833"/>
    </source>
</evidence>
<evidence type="ECO:0000256" key="4">
    <source>
        <dbReference type="ARBA" id="ARBA00022801"/>
    </source>
</evidence>
<dbReference type="CDD" id="cd01286">
    <property type="entry name" value="deoxycytidylate_deaminase"/>
    <property type="match status" value="1"/>
</dbReference>
<gene>
    <name evidence="7" type="ORF">ENW96_06925</name>
</gene>
<dbReference type="InterPro" id="IPR002125">
    <property type="entry name" value="CMP_dCMP_dom"/>
</dbReference>
<proteinExistence type="inferred from homology"/>
<dbReference type="InterPro" id="IPR016193">
    <property type="entry name" value="Cytidine_deaminase-like"/>
</dbReference>
<comment type="similarity">
    <text evidence="2">Belongs to the cytidine and deoxycytidylate deaminase family.</text>
</comment>
<comment type="caution">
    <text evidence="7">The sequence shown here is derived from an EMBL/GenBank/DDBJ whole genome shotgun (WGS) entry which is preliminary data.</text>
</comment>
<evidence type="ECO:0000256" key="3">
    <source>
        <dbReference type="ARBA" id="ARBA00022723"/>
    </source>
</evidence>
<sequence>MRPSWHEYFMLIAKLVSTRSTCNSRPTGAVLVKDRQILATGYNGSMPGAPHCLGQVMPDGSPYCHRRALNIADVDKYNFCRASHAEANAIAQAARHGVPIKGATLYVTLEPCYVCVKLLATAQIKAVFFELPYESGDDLRDAYWKEAVAEAGFQEYRQLSVSPEALQYILPSLTGITSTRRLPATRGTGGRAFIGAVESD</sequence>
<dbReference type="InterPro" id="IPR015517">
    <property type="entry name" value="dCMP_deaminase-rel"/>
</dbReference>
<dbReference type="Pfam" id="PF00383">
    <property type="entry name" value="dCMP_cyt_deam_1"/>
    <property type="match status" value="1"/>
</dbReference>
<protein>
    <submittedName>
        <fullName evidence="7">CMP deaminase</fullName>
    </submittedName>
</protein>
<evidence type="ECO:0000256" key="2">
    <source>
        <dbReference type="ARBA" id="ARBA00006576"/>
    </source>
</evidence>
<dbReference type="InterPro" id="IPR016192">
    <property type="entry name" value="APOBEC/CMP_deaminase_Zn-bd"/>
</dbReference>
<dbReference type="AlphaFoldDB" id="A0A7C3Z125"/>
<dbReference type="InterPro" id="IPR035105">
    <property type="entry name" value="Deoxycytidylate_deaminase_dom"/>
</dbReference>
<evidence type="ECO:0000313" key="7">
    <source>
        <dbReference type="EMBL" id="HGF34109.1"/>
    </source>
</evidence>
<feature type="domain" description="CMP/dCMP-type deaminase" evidence="6">
    <location>
        <begin position="4"/>
        <end position="146"/>
    </location>
</feature>
<evidence type="ECO:0000259" key="6">
    <source>
        <dbReference type="PROSITE" id="PS51747"/>
    </source>
</evidence>
<dbReference type="PROSITE" id="PS51747">
    <property type="entry name" value="CYT_DCMP_DEAMINASES_2"/>
    <property type="match status" value="1"/>
</dbReference>